<dbReference type="EMBL" id="MBTA01000012">
    <property type="protein sequence ID" value="RKD17077.1"/>
    <property type="molecule type" value="Genomic_DNA"/>
</dbReference>
<dbReference type="InterPro" id="IPR052515">
    <property type="entry name" value="Gfo/Idh/MocA_Oxidoreductase"/>
</dbReference>
<organism evidence="3 4">
    <name type="scientific">Pelobium manganitolerans</name>
    <dbReference type="NCBI Taxonomy" id="1842495"/>
    <lineage>
        <taxon>Bacteria</taxon>
        <taxon>Pseudomonadati</taxon>
        <taxon>Bacteroidota</taxon>
        <taxon>Sphingobacteriia</taxon>
        <taxon>Sphingobacteriales</taxon>
        <taxon>Sphingobacteriaceae</taxon>
        <taxon>Pelobium</taxon>
    </lineage>
</organism>
<protein>
    <submittedName>
        <fullName evidence="3">Oxidoreductase</fullName>
    </submittedName>
</protein>
<dbReference type="SUPFAM" id="SSF51735">
    <property type="entry name" value="NAD(P)-binding Rossmann-fold domains"/>
    <property type="match status" value="1"/>
</dbReference>
<gene>
    <name evidence="3" type="ORF">BCY91_02715</name>
</gene>
<reference evidence="3 4" key="1">
    <citation type="submission" date="2016-07" db="EMBL/GenBank/DDBJ databases">
        <title>Genome of Pelobium manganitolerans.</title>
        <authorList>
            <person name="Wu S."/>
            <person name="Wang G."/>
        </authorList>
    </citation>
    <scope>NUCLEOTIDE SEQUENCE [LARGE SCALE GENOMIC DNA]</scope>
    <source>
        <strain evidence="3 4">YS-25</strain>
    </source>
</reference>
<dbReference type="Pfam" id="PF22725">
    <property type="entry name" value="GFO_IDH_MocA_C3"/>
    <property type="match status" value="1"/>
</dbReference>
<dbReference type="PANTHER" id="PTHR43249">
    <property type="entry name" value="UDP-N-ACETYL-2-AMINO-2-DEOXY-D-GLUCURONATE OXIDASE"/>
    <property type="match status" value="1"/>
</dbReference>
<sequence>MDSIKFVIIGAGNIGKKYVALLDGFRDAELIAAVDVDFSKHKTISKLIPFFTSVDDFLKANIPADVVCVCSPNGLHPEHTIACLQAGYHVVCEKPVALKRTDVLQMVEAEKASGKKVFAVMQNRYSPVAVWLKKLMEDRMLGDIRLLQINCFWNRNEKYYADAPWRATKDLGGGPLYSQFSHFIDLLIWLCGKPEQVNSDLFTLNPAVKTEFNDSGLIRFNLPNGGIGVFNFTTASYQTNLESSLTIIGSEGNVKVGGQYMEKLESVNLKDSFEIPVFNQVTQANNYHYYQGSADKHDVFLARVIDCIQNGKNPEIGLEDELNVIGFIEQALLSPATKNYYNPGQSVF</sequence>
<dbReference type="Proteomes" id="UP000283433">
    <property type="component" value="Unassembled WGS sequence"/>
</dbReference>
<keyword evidence="4" id="KW-1185">Reference proteome</keyword>
<comment type="caution">
    <text evidence="3">The sequence shown here is derived from an EMBL/GenBank/DDBJ whole genome shotgun (WGS) entry which is preliminary data.</text>
</comment>
<dbReference type="OrthoDB" id="9815825at2"/>
<dbReference type="RefSeq" id="WP_120181272.1">
    <property type="nucleotide sequence ID" value="NZ_MBTA01000012.1"/>
</dbReference>
<dbReference type="Pfam" id="PF01408">
    <property type="entry name" value="GFO_IDH_MocA"/>
    <property type="match status" value="1"/>
</dbReference>
<dbReference type="Gene3D" id="3.30.360.10">
    <property type="entry name" value="Dihydrodipicolinate Reductase, domain 2"/>
    <property type="match status" value="1"/>
</dbReference>
<proteinExistence type="predicted"/>
<evidence type="ECO:0000259" key="1">
    <source>
        <dbReference type="Pfam" id="PF01408"/>
    </source>
</evidence>
<dbReference type="InterPro" id="IPR000683">
    <property type="entry name" value="Gfo/Idh/MocA-like_OxRdtase_N"/>
</dbReference>
<evidence type="ECO:0000259" key="2">
    <source>
        <dbReference type="Pfam" id="PF22725"/>
    </source>
</evidence>
<dbReference type="Gene3D" id="3.40.50.720">
    <property type="entry name" value="NAD(P)-binding Rossmann-like Domain"/>
    <property type="match status" value="1"/>
</dbReference>
<feature type="domain" description="GFO/IDH/MocA-like oxidoreductase" evidence="2">
    <location>
        <begin position="132"/>
        <end position="254"/>
    </location>
</feature>
<dbReference type="InterPro" id="IPR055170">
    <property type="entry name" value="GFO_IDH_MocA-like_dom"/>
</dbReference>
<dbReference type="InterPro" id="IPR036291">
    <property type="entry name" value="NAD(P)-bd_dom_sf"/>
</dbReference>
<dbReference type="AlphaFoldDB" id="A0A419S6T8"/>
<dbReference type="GO" id="GO:0000166">
    <property type="term" value="F:nucleotide binding"/>
    <property type="evidence" value="ECO:0007669"/>
    <property type="project" value="InterPro"/>
</dbReference>
<evidence type="ECO:0000313" key="3">
    <source>
        <dbReference type="EMBL" id="RKD17077.1"/>
    </source>
</evidence>
<feature type="domain" description="Gfo/Idh/MocA-like oxidoreductase N-terminal" evidence="1">
    <location>
        <begin position="4"/>
        <end position="118"/>
    </location>
</feature>
<name>A0A419S6T8_9SPHI</name>
<accession>A0A419S6T8</accession>
<evidence type="ECO:0000313" key="4">
    <source>
        <dbReference type="Proteomes" id="UP000283433"/>
    </source>
</evidence>
<dbReference type="PANTHER" id="PTHR43249:SF1">
    <property type="entry name" value="D-GLUCOSIDE 3-DEHYDROGENASE"/>
    <property type="match status" value="1"/>
</dbReference>
<dbReference type="SUPFAM" id="SSF55347">
    <property type="entry name" value="Glyceraldehyde-3-phosphate dehydrogenase-like, C-terminal domain"/>
    <property type="match status" value="1"/>
</dbReference>